<evidence type="ECO:0000259" key="1">
    <source>
        <dbReference type="PROSITE" id="PS51029"/>
    </source>
</evidence>
<evidence type="ECO:0000313" key="2">
    <source>
        <dbReference type="Proteomes" id="UP000095283"/>
    </source>
</evidence>
<dbReference type="Proteomes" id="UP000095283">
    <property type="component" value="Unplaced"/>
</dbReference>
<dbReference type="PROSITE" id="PS51029">
    <property type="entry name" value="MADF"/>
    <property type="match status" value="1"/>
</dbReference>
<evidence type="ECO:0000313" key="3">
    <source>
        <dbReference type="WBParaSite" id="Hba_19420"/>
    </source>
</evidence>
<reference evidence="3" key="1">
    <citation type="submission" date="2016-11" db="UniProtKB">
        <authorList>
            <consortium name="WormBaseParasite"/>
        </authorList>
    </citation>
    <scope>IDENTIFICATION</scope>
</reference>
<dbReference type="Pfam" id="PF10545">
    <property type="entry name" value="MADF_DNA_bdg"/>
    <property type="match status" value="1"/>
</dbReference>
<accession>A0A1I7XPL2</accession>
<sequence>MSLRVRYQWTTPLRECLAISVGKLVSHDLELRATLWGEVAQEIKERFGIVVDTDDMKKTWKNLKDNYLRMRKMYDSEPEKAQKWHFFDAMRFMDRAGIDESATDGKMVTANDTSSRQTVRLKPVVMEGRIEFQPDVKEVVISNGPSIIHRKTQNRQRSHSKTMVIQVGFPEIDRLIITKQLPPNQLLRLPVDPNASELEQHLIDVWHKVETDERDMDIIVLDESYDDTPSPFTTDLSNIHTKTLEVEPSTSNGICSQSTCTYTEASGLKDLENYGTKLDESAKLFISSNVQKMRGLFHKTALECFISQNMPQGQLNNLLQAFDDHVFHKKPCSPLIDKVLSTCTQEIRDAFYNLFTILSRYIRILMEALLLMYVLRYLSTLCKYRKSEMNKEKPPLPTLISYKNLKMKRLAKAQSFISYRVSIYLYKSYQQFFKQCF</sequence>
<dbReference type="AlphaFoldDB" id="A0A1I7XPL2"/>
<dbReference type="WBParaSite" id="Hba_19420">
    <property type="protein sequence ID" value="Hba_19420"/>
    <property type="gene ID" value="Hba_19420"/>
</dbReference>
<dbReference type="InterPro" id="IPR006578">
    <property type="entry name" value="MADF-dom"/>
</dbReference>
<protein>
    <submittedName>
        <fullName evidence="3">MADF domain-containing protein</fullName>
    </submittedName>
</protein>
<name>A0A1I7XPL2_HETBA</name>
<feature type="domain" description="MADF" evidence="1">
    <location>
        <begin position="6"/>
        <end position="98"/>
    </location>
</feature>
<proteinExistence type="predicted"/>
<organism evidence="2 3">
    <name type="scientific">Heterorhabditis bacteriophora</name>
    <name type="common">Entomopathogenic nematode worm</name>
    <dbReference type="NCBI Taxonomy" id="37862"/>
    <lineage>
        <taxon>Eukaryota</taxon>
        <taxon>Metazoa</taxon>
        <taxon>Ecdysozoa</taxon>
        <taxon>Nematoda</taxon>
        <taxon>Chromadorea</taxon>
        <taxon>Rhabditida</taxon>
        <taxon>Rhabditina</taxon>
        <taxon>Rhabditomorpha</taxon>
        <taxon>Strongyloidea</taxon>
        <taxon>Heterorhabditidae</taxon>
        <taxon>Heterorhabditis</taxon>
    </lineage>
</organism>
<keyword evidence="2" id="KW-1185">Reference proteome</keyword>